<dbReference type="InterPro" id="IPR010666">
    <property type="entry name" value="Znf_GRF"/>
</dbReference>
<feature type="transmembrane region" description="Helical" evidence="5">
    <location>
        <begin position="152"/>
        <end position="170"/>
    </location>
</feature>
<evidence type="ECO:0000313" key="7">
    <source>
        <dbReference type="EMBL" id="KZM94154.1"/>
    </source>
</evidence>
<dbReference type="PANTHER" id="PTHR33248">
    <property type="entry name" value="ZINC ION-BINDING PROTEIN"/>
    <property type="match status" value="1"/>
</dbReference>
<dbReference type="GO" id="GO:0008270">
    <property type="term" value="F:zinc ion binding"/>
    <property type="evidence" value="ECO:0007669"/>
    <property type="project" value="UniProtKB-KW"/>
</dbReference>
<dbReference type="Pfam" id="PF06839">
    <property type="entry name" value="Zn_ribbon_GRF"/>
    <property type="match status" value="1"/>
</dbReference>
<dbReference type="OMA" id="CNAKLEM"/>
<evidence type="ECO:0000256" key="5">
    <source>
        <dbReference type="SAM" id="Phobius"/>
    </source>
</evidence>
<protein>
    <recommendedName>
        <fullName evidence="6">GRF-type domain-containing protein</fullName>
    </recommendedName>
</protein>
<evidence type="ECO:0000259" key="6">
    <source>
        <dbReference type="PROSITE" id="PS51999"/>
    </source>
</evidence>
<dbReference type="EMBL" id="CP093347">
    <property type="protein sequence ID" value="WOH00555.1"/>
    <property type="molecule type" value="Genomic_DNA"/>
</dbReference>
<evidence type="ECO:0000313" key="9">
    <source>
        <dbReference type="Proteomes" id="UP000077755"/>
    </source>
</evidence>
<keyword evidence="2 4" id="KW-0863">Zinc-finger</keyword>
<keyword evidence="9" id="KW-1185">Reference proteome</keyword>
<dbReference type="AlphaFoldDB" id="A0A164Y958"/>
<reference evidence="7" key="1">
    <citation type="journal article" date="2016" name="Nat. Genet.">
        <title>A high-quality carrot genome assembly provides new insights into carotenoid accumulation and asterid genome evolution.</title>
        <authorList>
            <person name="Iorizzo M."/>
            <person name="Ellison S."/>
            <person name="Senalik D."/>
            <person name="Zeng P."/>
            <person name="Satapoomin P."/>
            <person name="Huang J."/>
            <person name="Bowman M."/>
            <person name="Iovene M."/>
            <person name="Sanseverino W."/>
            <person name="Cavagnaro P."/>
            <person name="Yildiz M."/>
            <person name="Macko-Podgorni A."/>
            <person name="Moranska E."/>
            <person name="Grzebelus E."/>
            <person name="Grzebelus D."/>
            <person name="Ashrafi H."/>
            <person name="Zheng Z."/>
            <person name="Cheng S."/>
            <person name="Spooner D."/>
            <person name="Van Deynze A."/>
            <person name="Simon P."/>
        </authorList>
    </citation>
    <scope>NUCLEOTIDE SEQUENCE [LARGE SCALE GENOMIC DNA]</scope>
    <source>
        <tissue evidence="7">Leaf</tissue>
    </source>
</reference>
<evidence type="ECO:0000256" key="2">
    <source>
        <dbReference type="ARBA" id="ARBA00022771"/>
    </source>
</evidence>
<keyword evidence="5" id="KW-1133">Transmembrane helix</keyword>
<organism evidence="7">
    <name type="scientific">Daucus carota subsp. sativus</name>
    <name type="common">Carrot</name>
    <dbReference type="NCBI Taxonomy" id="79200"/>
    <lineage>
        <taxon>Eukaryota</taxon>
        <taxon>Viridiplantae</taxon>
        <taxon>Streptophyta</taxon>
        <taxon>Embryophyta</taxon>
        <taxon>Tracheophyta</taxon>
        <taxon>Spermatophyta</taxon>
        <taxon>Magnoliopsida</taxon>
        <taxon>eudicotyledons</taxon>
        <taxon>Gunneridae</taxon>
        <taxon>Pentapetalae</taxon>
        <taxon>asterids</taxon>
        <taxon>campanulids</taxon>
        <taxon>Apiales</taxon>
        <taxon>Apiaceae</taxon>
        <taxon>Apioideae</taxon>
        <taxon>Scandiceae</taxon>
        <taxon>Daucinae</taxon>
        <taxon>Daucus</taxon>
        <taxon>Daucus sect. Daucus</taxon>
    </lineage>
</organism>
<dbReference type="PROSITE" id="PS51999">
    <property type="entry name" value="ZF_GRF"/>
    <property type="match status" value="1"/>
</dbReference>
<sequence>MSLYESSSSSRKTSSSIRNSYVSDVKSGNSEHPFIGVKCKCDLPAPCQVAWKEGTLNPGRRFFGCSRYKDPNKKCDFFLWADPSFPDRARDVIKELKMKLKRKDDELCNAKLEMNFVERKMLVPNEEVTALRKKLEETSEVLKNREKEGCNWSSALFFSFVVVCILLGLVKFD</sequence>
<dbReference type="EMBL" id="LNRQ01000005">
    <property type="protein sequence ID" value="KZM94154.1"/>
    <property type="molecule type" value="Genomic_DNA"/>
</dbReference>
<evidence type="ECO:0000256" key="3">
    <source>
        <dbReference type="ARBA" id="ARBA00022833"/>
    </source>
</evidence>
<gene>
    <name evidence="7" type="ORF">DCAR_017399</name>
    <name evidence="8" type="ORF">DCAR_0519921</name>
</gene>
<evidence type="ECO:0000256" key="4">
    <source>
        <dbReference type="PROSITE-ProRule" id="PRU01343"/>
    </source>
</evidence>
<name>A0A164Y958_DAUCS</name>
<proteinExistence type="predicted"/>
<feature type="domain" description="GRF-type" evidence="6">
    <location>
        <begin position="39"/>
        <end position="84"/>
    </location>
</feature>
<dbReference type="Proteomes" id="UP000077755">
    <property type="component" value="Chromosome 5"/>
</dbReference>
<reference evidence="8" key="2">
    <citation type="submission" date="2022-03" db="EMBL/GenBank/DDBJ databases">
        <title>Draft title - Genomic analysis of global carrot germplasm unveils the trajectory of domestication and the origin of high carotenoid orange carrot.</title>
        <authorList>
            <person name="Iorizzo M."/>
            <person name="Ellison S."/>
            <person name="Senalik D."/>
            <person name="Macko-Podgorni A."/>
            <person name="Grzebelus D."/>
            <person name="Bostan H."/>
            <person name="Rolling W."/>
            <person name="Curaba J."/>
            <person name="Simon P."/>
        </authorList>
    </citation>
    <scope>NUCLEOTIDE SEQUENCE</scope>
    <source>
        <tissue evidence="8">Leaf</tissue>
    </source>
</reference>
<keyword evidence="5" id="KW-0812">Transmembrane</keyword>
<accession>A0A164Y958</accession>
<dbReference type="Gramene" id="KZM94154">
    <property type="protein sequence ID" value="KZM94154"/>
    <property type="gene ID" value="DCAR_017399"/>
</dbReference>
<keyword evidence="1" id="KW-0479">Metal-binding</keyword>
<evidence type="ECO:0000256" key="1">
    <source>
        <dbReference type="ARBA" id="ARBA00022723"/>
    </source>
</evidence>
<keyword evidence="5" id="KW-0472">Membrane</keyword>
<keyword evidence="3" id="KW-0862">Zinc</keyword>
<evidence type="ECO:0000313" key="8">
    <source>
        <dbReference type="EMBL" id="WOH00555.1"/>
    </source>
</evidence>